<dbReference type="AlphaFoldDB" id="A0A6J1TL46"/>
<dbReference type="GeneID" id="113216059"/>
<organism evidence="2 3">
    <name type="scientific">Frankliniella occidentalis</name>
    <name type="common">Western flower thrips</name>
    <name type="synonym">Euthrips occidentalis</name>
    <dbReference type="NCBI Taxonomy" id="133901"/>
    <lineage>
        <taxon>Eukaryota</taxon>
        <taxon>Metazoa</taxon>
        <taxon>Ecdysozoa</taxon>
        <taxon>Arthropoda</taxon>
        <taxon>Hexapoda</taxon>
        <taxon>Insecta</taxon>
        <taxon>Pterygota</taxon>
        <taxon>Neoptera</taxon>
        <taxon>Paraneoptera</taxon>
        <taxon>Thysanoptera</taxon>
        <taxon>Terebrantia</taxon>
        <taxon>Thripoidea</taxon>
        <taxon>Thripidae</taxon>
        <taxon>Frankliniella</taxon>
    </lineage>
</organism>
<dbReference type="Proteomes" id="UP000504606">
    <property type="component" value="Unplaced"/>
</dbReference>
<dbReference type="KEGG" id="foc:113216059"/>
<dbReference type="PROSITE" id="PS50181">
    <property type="entry name" value="FBOX"/>
    <property type="match status" value="1"/>
</dbReference>
<proteinExistence type="predicted"/>
<dbReference type="InterPro" id="IPR036047">
    <property type="entry name" value="F-box-like_dom_sf"/>
</dbReference>
<keyword evidence="2" id="KW-1185">Reference proteome</keyword>
<dbReference type="InterPro" id="IPR032675">
    <property type="entry name" value="LRR_dom_sf"/>
</dbReference>
<dbReference type="OrthoDB" id="10257471at2759"/>
<dbReference type="SMART" id="SM00256">
    <property type="entry name" value="FBOX"/>
    <property type="match status" value="1"/>
</dbReference>
<protein>
    <submittedName>
        <fullName evidence="3">Uncharacterized protein LOC113216059</fullName>
    </submittedName>
</protein>
<evidence type="ECO:0000259" key="1">
    <source>
        <dbReference type="PROSITE" id="PS50181"/>
    </source>
</evidence>
<accession>A0A6J1TL46</accession>
<dbReference type="InterPro" id="IPR001810">
    <property type="entry name" value="F-box_dom"/>
</dbReference>
<evidence type="ECO:0000313" key="3">
    <source>
        <dbReference type="RefSeq" id="XP_026291546.1"/>
    </source>
</evidence>
<dbReference type="Gene3D" id="3.80.10.10">
    <property type="entry name" value="Ribonuclease Inhibitor"/>
    <property type="match status" value="1"/>
</dbReference>
<dbReference type="SUPFAM" id="SSF81383">
    <property type="entry name" value="F-box domain"/>
    <property type="match status" value="1"/>
</dbReference>
<dbReference type="Gene3D" id="1.20.1280.50">
    <property type="match status" value="1"/>
</dbReference>
<reference evidence="3" key="1">
    <citation type="submission" date="2025-08" db="UniProtKB">
        <authorList>
            <consortium name="RefSeq"/>
        </authorList>
    </citation>
    <scope>IDENTIFICATION</scope>
    <source>
        <tissue evidence="3">Whole organism</tissue>
    </source>
</reference>
<dbReference type="RefSeq" id="XP_026291546.1">
    <property type="nucleotide sequence ID" value="XM_026435761.2"/>
</dbReference>
<dbReference type="SUPFAM" id="SSF52047">
    <property type="entry name" value="RNI-like"/>
    <property type="match status" value="1"/>
</dbReference>
<evidence type="ECO:0000313" key="2">
    <source>
        <dbReference type="Proteomes" id="UP000504606"/>
    </source>
</evidence>
<sequence>MAMSMLTLEQLPDDVIVMVLQHLPVEDVLDCRLVCKRLCGLSLQRDVWRHLSLKDDNPHAGAVLHLAPCLDKLTVTGRVPTLAVTTTSCAVSNLELEDGEAFDDAKYALAVLNQESLGRLKRLVLGIVSPKEMIKADLLFRTVAACAGLDSLSVFYEPPSTTHPIVRGPPASSLTMFRCVVGGNSASFVNAILAGHAATLEEVEIDNADSDLKNTTLADLLAAMPRLHSLRCDSTLSGLEKVAECKTLTDVNIYLWRFRGDLDRVAEFLRRANQLRRVHLQNSTVDSIGKYCTVLVEALVSSRRSLVERLALDAFDDVRPLLRALPSLPALRHLDLDGAEPDDELLMSITPVTAPALRLLEIALVGAGRCPHAWMHGAAVKATLTANPLLHIQLWCNAGHWYAPQECEVCPEYCHRGVEWHAVEKIGLYSHAPEQCPSPEDHNDDVDWQRCFGRRTNVACTWIHL</sequence>
<feature type="domain" description="F-box" evidence="1">
    <location>
        <begin position="5"/>
        <end position="51"/>
    </location>
</feature>
<gene>
    <name evidence="3" type="primary">LOC113216059</name>
</gene>
<dbReference type="Pfam" id="PF12937">
    <property type="entry name" value="F-box-like"/>
    <property type="match status" value="1"/>
</dbReference>
<name>A0A6J1TL46_FRAOC</name>